<proteinExistence type="predicted"/>
<reference evidence="4" key="1">
    <citation type="submission" date="2015-08" db="EMBL/GenBank/DDBJ databases">
        <title>Genome sequencing project for genomic taxonomy and phylogenomics of Bacillus-like bacteria.</title>
        <authorList>
            <person name="Liu B."/>
            <person name="Wang J."/>
            <person name="Zhu Y."/>
            <person name="Liu G."/>
            <person name="Chen Q."/>
            <person name="Chen Z."/>
            <person name="Lan J."/>
            <person name="Che J."/>
            <person name="Ge C."/>
            <person name="Shi H."/>
            <person name="Pan Z."/>
            <person name="Liu X."/>
        </authorList>
    </citation>
    <scope>NUCLEOTIDE SEQUENCE [LARGE SCALE GENOMIC DNA]</scope>
    <source>
        <strain evidence="4">FJAT-22460</strain>
    </source>
</reference>
<feature type="region of interest" description="Disordered" evidence="1">
    <location>
        <begin position="203"/>
        <end position="226"/>
    </location>
</feature>
<dbReference type="Proteomes" id="UP000036932">
    <property type="component" value="Unassembled WGS sequence"/>
</dbReference>
<keyword evidence="2" id="KW-0812">Transmembrane</keyword>
<evidence type="ECO:0000256" key="1">
    <source>
        <dbReference type="SAM" id="MobiDB-lite"/>
    </source>
</evidence>
<evidence type="ECO:0000256" key="2">
    <source>
        <dbReference type="SAM" id="Phobius"/>
    </source>
</evidence>
<organism evidence="3 4">
    <name type="scientific">Paenibacillus solani</name>
    <dbReference type="NCBI Taxonomy" id="1705565"/>
    <lineage>
        <taxon>Bacteria</taxon>
        <taxon>Bacillati</taxon>
        <taxon>Bacillota</taxon>
        <taxon>Bacilli</taxon>
        <taxon>Bacillales</taxon>
        <taxon>Paenibacillaceae</taxon>
        <taxon>Paenibacillus</taxon>
    </lineage>
</organism>
<protein>
    <submittedName>
        <fullName evidence="3">Uncharacterized protein</fullName>
    </submittedName>
</protein>
<evidence type="ECO:0000313" key="3">
    <source>
        <dbReference type="EMBL" id="KOR87646.1"/>
    </source>
</evidence>
<keyword evidence="2" id="KW-1133">Transmembrane helix</keyword>
<keyword evidence="4" id="KW-1185">Reference proteome</keyword>
<keyword evidence="2" id="KW-0472">Membrane</keyword>
<dbReference type="OrthoDB" id="2654737at2"/>
<accession>A0A0M1NZJ7</accession>
<dbReference type="EMBL" id="LIUT01000002">
    <property type="protein sequence ID" value="KOR87646.1"/>
    <property type="molecule type" value="Genomic_DNA"/>
</dbReference>
<feature type="transmembrane region" description="Helical" evidence="2">
    <location>
        <begin position="12"/>
        <end position="32"/>
    </location>
</feature>
<feature type="transmembrane region" description="Helical" evidence="2">
    <location>
        <begin position="90"/>
        <end position="112"/>
    </location>
</feature>
<evidence type="ECO:0000313" key="4">
    <source>
        <dbReference type="Proteomes" id="UP000036932"/>
    </source>
</evidence>
<dbReference type="PATRIC" id="fig|1705565.3.peg.358"/>
<sequence length="226" mass="25371">MGLLEEEIQLKGKILSIATIIVGLLFISYQHLGYSLGDDLFRWAGISPWTKEDHYGLHLPAIAGLALLVTGVLWVTRIYRPRYPKIMSRVLLGCVAWVIIFPFVSESVMYVVNFNSSGITSVAYSRKDSKCNYHTENEAILARCQIQIYSYGTERQVSLRPLGIEVDGKTVDFEPKVVTVRPRGQVQIDEAFEGFVERPHASYEMSGGRNKPGIELTVGGRSKQMK</sequence>
<gene>
    <name evidence="3" type="ORF">AM231_17260</name>
</gene>
<comment type="caution">
    <text evidence="3">The sequence shown here is derived from an EMBL/GenBank/DDBJ whole genome shotgun (WGS) entry which is preliminary data.</text>
</comment>
<dbReference type="AlphaFoldDB" id="A0A0M1NZJ7"/>
<dbReference type="RefSeq" id="WP_054403789.1">
    <property type="nucleotide sequence ID" value="NZ_LIUT01000002.1"/>
</dbReference>
<name>A0A0M1NZJ7_9BACL</name>
<feature type="transmembrane region" description="Helical" evidence="2">
    <location>
        <begin position="57"/>
        <end position="78"/>
    </location>
</feature>